<dbReference type="Proteomes" id="UP000032142">
    <property type="component" value="Unassembled WGS sequence"/>
</dbReference>
<keyword evidence="2" id="KW-1185">Reference proteome</keyword>
<gene>
    <name evidence="1" type="ORF">F383_31625</name>
</gene>
<reference evidence="2" key="1">
    <citation type="submission" date="2014-09" db="EMBL/GenBank/DDBJ databases">
        <authorList>
            <person name="Mudge J."/>
            <person name="Ramaraj T."/>
            <person name="Lindquist I.E."/>
            <person name="Bharti A.K."/>
            <person name="Sundararajan A."/>
            <person name="Cameron C.T."/>
            <person name="Woodward J.E."/>
            <person name="May G.D."/>
            <person name="Brubaker C."/>
            <person name="Broadhvest J."/>
            <person name="Wilkins T.A."/>
        </authorList>
    </citation>
    <scope>NUCLEOTIDE SEQUENCE</scope>
    <source>
        <strain evidence="2">cv. AKA8401</strain>
    </source>
</reference>
<name>A0A0B0N015_GOSAR</name>
<protein>
    <submittedName>
        <fullName evidence="1">Uncharacterized protein</fullName>
    </submittedName>
</protein>
<dbReference type="AlphaFoldDB" id="A0A0B0N015"/>
<accession>A0A0B0N015</accession>
<proteinExistence type="predicted"/>
<dbReference type="EMBL" id="JRRC01423964">
    <property type="protein sequence ID" value="KHG05114.1"/>
    <property type="molecule type" value="Genomic_DNA"/>
</dbReference>
<sequence length="35" mass="4107">MAHGLAHGRVTWPCCISQYTLQFWHGLIHGRVWPF</sequence>
<organism evidence="1 2">
    <name type="scientific">Gossypium arboreum</name>
    <name type="common">Tree cotton</name>
    <name type="synonym">Gossypium nanking</name>
    <dbReference type="NCBI Taxonomy" id="29729"/>
    <lineage>
        <taxon>Eukaryota</taxon>
        <taxon>Viridiplantae</taxon>
        <taxon>Streptophyta</taxon>
        <taxon>Embryophyta</taxon>
        <taxon>Tracheophyta</taxon>
        <taxon>Spermatophyta</taxon>
        <taxon>Magnoliopsida</taxon>
        <taxon>eudicotyledons</taxon>
        <taxon>Gunneridae</taxon>
        <taxon>Pentapetalae</taxon>
        <taxon>rosids</taxon>
        <taxon>malvids</taxon>
        <taxon>Malvales</taxon>
        <taxon>Malvaceae</taxon>
        <taxon>Malvoideae</taxon>
        <taxon>Gossypium</taxon>
    </lineage>
</organism>
<evidence type="ECO:0000313" key="2">
    <source>
        <dbReference type="Proteomes" id="UP000032142"/>
    </source>
</evidence>
<comment type="caution">
    <text evidence="1">The sequence shown here is derived from an EMBL/GenBank/DDBJ whole genome shotgun (WGS) entry which is preliminary data.</text>
</comment>
<evidence type="ECO:0000313" key="1">
    <source>
        <dbReference type="EMBL" id="KHG05114.1"/>
    </source>
</evidence>